<dbReference type="Proteomes" id="UP001472677">
    <property type="component" value="Unassembled WGS sequence"/>
</dbReference>
<evidence type="ECO:0000313" key="7">
    <source>
        <dbReference type="EMBL" id="KAK8542221.1"/>
    </source>
</evidence>
<evidence type="ECO:0000256" key="1">
    <source>
        <dbReference type="ARBA" id="ARBA00004123"/>
    </source>
</evidence>
<keyword evidence="5" id="KW-0539">Nucleus</keyword>
<keyword evidence="2" id="KW-0805">Transcription regulation</keyword>
<comment type="caution">
    <text evidence="7">The sequence shown here is derived from an EMBL/GenBank/DDBJ whole genome shotgun (WGS) entry which is preliminary data.</text>
</comment>
<dbReference type="CDD" id="cd11393">
    <property type="entry name" value="bHLH_AtbHLH_like"/>
    <property type="match status" value="1"/>
</dbReference>
<organism evidence="7 8">
    <name type="scientific">Hibiscus sabdariffa</name>
    <name type="common">roselle</name>
    <dbReference type="NCBI Taxonomy" id="183260"/>
    <lineage>
        <taxon>Eukaryota</taxon>
        <taxon>Viridiplantae</taxon>
        <taxon>Streptophyta</taxon>
        <taxon>Embryophyta</taxon>
        <taxon>Tracheophyta</taxon>
        <taxon>Spermatophyta</taxon>
        <taxon>Magnoliopsida</taxon>
        <taxon>eudicotyledons</taxon>
        <taxon>Gunneridae</taxon>
        <taxon>Pentapetalae</taxon>
        <taxon>rosids</taxon>
        <taxon>malvids</taxon>
        <taxon>Malvales</taxon>
        <taxon>Malvaceae</taxon>
        <taxon>Malvoideae</taxon>
        <taxon>Hibiscus</taxon>
    </lineage>
</organism>
<comment type="subcellular location">
    <subcellularLocation>
        <location evidence="1">Nucleus</location>
    </subcellularLocation>
</comment>
<keyword evidence="4" id="KW-0804">Transcription</keyword>
<protein>
    <recommendedName>
        <fullName evidence="6">BHLH domain-containing protein</fullName>
    </recommendedName>
</protein>
<feature type="domain" description="BHLH" evidence="6">
    <location>
        <begin position="290"/>
        <end position="339"/>
    </location>
</feature>
<gene>
    <name evidence="7" type="ORF">V6N12_014824</name>
</gene>
<evidence type="ECO:0000256" key="3">
    <source>
        <dbReference type="ARBA" id="ARBA00023125"/>
    </source>
</evidence>
<dbReference type="EMBL" id="JBBPBM010000024">
    <property type="protein sequence ID" value="KAK8542221.1"/>
    <property type="molecule type" value="Genomic_DNA"/>
</dbReference>
<reference evidence="7 8" key="1">
    <citation type="journal article" date="2024" name="G3 (Bethesda)">
        <title>Genome assembly of Hibiscus sabdariffa L. provides insights into metabolisms of medicinal natural products.</title>
        <authorList>
            <person name="Kim T."/>
        </authorList>
    </citation>
    <scope>NUCLEOTIDE SEQUENCE [LARGE SCALE GENOMIC DNA]</scope>
    <source>
        <strain evidence="7">TK-2024</strain>
        <tissue evidence="7">Old leaves</tissue>
    </source>
</reference>
<dbReference type="PANTHER" id="PTHR16223:SF138">
    <property type="entry name" value="TRANSCRIPTION FACTOR BHLH103-LIKE"/>
    <property type="match status" value="1"/>
</dbReference>
<name>A0ABR2DLC0_9ROSI</name>
<dbReference type="PANTHER" id="PTHR16223">
    <property type="entry name" value="TRANSCRIPTION FACTOR BHLH83-RELATED"/>
    <property type="match status" value="1"/>
</dbReference>
<keyword evidence="8" id="KW-1185">Reference proteome</keyword>
<keyword evidence="3" id="KW-0238">DNA-binding</keyword>
<evidence type="ECO:0000259" key="6">
    <source>
        <dbReference type="PROSITE" id="PS50888"/>
    </source>
</evidence>
<dbReference type="InterPro" id="IPR036638">
    <property type="entry name" value="HLH_DNA-bd_sf"/>
</dbReference>
<dbReference type="SMART" id="SM00353">
    <property type="entry name" value="HLH"/>
    <property type="match status" value="1"/>
</dbReference>
<dbReference type="InterPro" id="IPR045239">
    <property type="entry name" value="bHLH95_bHLH"/>
</dbReference>
<evidence type="ECO:0000256" key="2">
    <source>
        <dbReference type="ARBA" id="ARBA00023015"/>
    </source>
</evidence>
<dbReference type="InterPro" id="IPR011598">
    <property type="entry name" value="bHLH_dom"/>
</dbReference>
<evidence type="ECO:0000256" key="4">
    <source>
        <dbReference type="ARBA" id="ARBA00023163"/>
    </source>
</evidence>
<accession>A0ABR2DLC0</accession>
<dbReference type="PROSITE" id="PS50888">
    <property type="entry name" value="BHLH"/>
    <property type="match status" value="1"/>
</dbReference>
<evidence type="ECO:0000313" key="8">
    <source>
        <dbReference type="Proteomes" id="UP001472677"/>
    </source>
</evidence>
<sequence>MMARVRVENQVEALSKAGAGKEGLAQLELGDFMADTISSMDISASNKSLNTESKACSDLSLTDGHDQSLLGMANVDFSSNAVTSEQVIRIIHGGGGASILFPHGSLAMFGPFGQVRMISAFTPGMLLKLGARDLWAKLVKPDALNRFFTSSFDDLLKENIHIKSHPASITVDWSMRLLYSKAFEFPASGLLSAKEILVKMRKTHLSPLSSQFHSIDYQYGSSNCDDNFPQSLPLSSRLAIPQFDSGNTGNFKNGWKREINDDPINEMEERRNNKRKKLSHQNQTIEELAEIKDFRLNMPARRSQKLSDKITTLQKLVSPYGKTDTASVLQEASLYIKLLQEQIQMLSSSYRSLRAIHPQHQHSFLPKSYHDSPCPTVWHAFYITNNAWQHTIEQYRPPLGQSL</sequence>
<dbReference type="SUPFAM" id="SSF47459">
    <property type="entry name" value="HLH, helix-loop-helix DNA-binding domain"/>
    <property type="match status" value="1"/>
</dbReference>
<proteinExistence type="predicted"/>
<dbReference type="Gene3D" id="4.10.280.10">
    <property type="entry name" value="Helix-loop-helix DNA-binding domain"/>
    <property type="match status" value="1"/>
</dbReference>
<dbReference type="InterPro" id="IPR045843">
    <property type="entry name" value="IND-like"/>
</dbReference>
<evidence type="ECO:0000256" key="5">
    <source>
        <dbReference type="ARBA" id="ARBA00023242"/>
    </source>
</evidence>